<feature type="domain" description="C6" evidence="1">
    <location>
        <begin position="18"/>
        <end position="108"/>
    </location>
</feature>
<keyword evidence="3" id="KW-1185">Reference proteome</keyword>
<evidence type="ECO:0000259" key="1">
    <source>
        <dbReference type="Pfam" id="PF01681"/>
    </source>
</evidence>
<evidence type="ECO:0000313" key="2">
    <source>
        <dbReference type="EMBL" id="GMT36637.1"/>
    </source>
</evidence>
<comment type="caution">
    <text evidence="2">The sequence shown here is derived from an EMBL/GenBank/DDBJ whole genome shotgun (WGS) entry which is preliminary data.</text>
</comment>
<gene>
    <name evidence="2" type="ORF">PFISCL1PPCAC_27934</name>
</gene>
<reference evidence="2" key="1">
    <citation type="submission" date="2023-10" db="EMBL/GenBank/DDBJ databases">
        <title>Genome assembly of Pristionchus species.</title>
        <authorList>
            <person name="Yoshida K."/>
            <person name="Sommer R.J."/>
        </authorList>
    </citation>
    <scope>NUCLEOTIDE SEQUENCE</scope>
    <source>
        <strain evidence="2">RS5133</strain>
    </source>
</reference>
<evidence type="ECO:0000313" key="3">
    <source>
        <dbReference type="Proteomes" id="UP001432322"/>
    </source>
</evidence>
<feature type="non-terminal residue" evidence="2">
    <location>
        <position position="1"/>
    </location>
</feature>
<dbReference type="Proteomes" id="UP001432322">
    <property type="component" value="Unassembled WGS sequence"/>
</dbReference>
<sequence>SDACMSTPATNTTPCRSCATNLIMVTTDGNGAKAMDGDVVDRTTGACATRTFSCLGMNANIETSSQINRFGVIADGDDGAIDGSVMFVVMCNAAGTAWQSGGVDITQV</sequence>
<dbReference type="Pfam" id="PF01681">
    <property type="entry name" value="C6"/>
    <property type="match status" value="1"/>
</dbReference>
<dbReference type="EMBL" id="BTSY01000007">
    <property type="protein sequence ID" value="GMT36637.1"/>
    <property type="molecule type" value="Genomic_DNA"/>
</dbReference>
<dbReference type="AlphaFoldDB" id="A0AAV5WWU8"/>
<dbReference type="InterPro" id="IPR002601">
    <property type="entry name" value="C6_domain"/>
</dbReference>
<protein>
    <recommendedName>
        <fullName evidence="1">C6 domain-containing protein</fullName>
    </recommendedName>
</protein>
<feature type="non-terminal residue" evidence="2">
    <location>
        <position position="108"/>
    </location>
</feature>
<proteinExistence type="predicted"/>
<dbReference type="PANTHER" id="PTHR21629:SF5">
    <property type="entry name" value="C6 DOMAIN-CONTAINING PROTEIN"/>
    <property type="match status" value="1"/>
</dbReference>
<accession>A0AAV5WWU8</accession>
<organism evidence="2 3">
    <name type="scientific">Pristionchus fissidentatus</name>
    <dbReference type="NCBI Taxonomy" id="1538716"/>
    <lineage>
        <taxon>Eukaryota</taxon>
        <taxon>Metazoa</taxon>
        <taxon>Ecdysozoa</taxon>
        <taxon>Nematoda</taxon>
        <taxon>Chromadorea</taxon>
        <taxon>Rhabditida</taxon>
        <taxon>Rhabditina</taxon>
        <taxon>Diplogasteromorpha</taxon>
        <taxon>Diplogasteroidea</taxon>
        <taxon>Neodiplogasteridae</taxon>
        <taxon>Pristionchus</taxon>
    </lineage>
</organism>
<name>A0AAV5WWU8_9BILA</name>
<dbReference type="PANTHER" id="PTHR21629">
    <property type="entry name" value="C6 DOMAIN-CONTAINING PROTEIN"/>
    <property type="match status" value="1"/>
</dbReference>